<name>A0AAJ8BW16_ASPNG</name>
<dbReference type="RefSeq" id="XP_059604733.1">
    <property type="nucleotide sequence ID" value="XM_059744879.1"/>
</dbReference>
<accession>A0AAJ8BW16</accession>
<reference evidence="1" key="1">
    <citation type="submission" date="2025-02" db="EMBL/GenBank/DDBJ databases">
        <authorList>
            <consortium name="NCBI Genome Project"/>
        </authorList>
    </citation>
    <scope>NUCLEOTIDE SEQUENCE</scope>
</reference>
<dbReference type="GeneID" id="84593303"/>
<dbReference type="VEuPathDB" id="FungiDB:An16g00580"/>
<reference evidence="1" key="2">
    <citation type="submission" date="2025-08" db="UniProtKB">
        <authorList>
            <consortium name="RefSeq"/>
        </authorList>
    </citation>
    <scope>IDENTIFICATION</scope>
</reference>
<gene>
    <name evidence="1" type="ORF">An16g00580</name>
</gene>
<organism evidence="1">
    <name type="scientific">Aspergillus niger</name>
    <dbReference type="NCBI Taxonomy" id="5061"/>
    <lineage>
        <taxon>Eukaryota</taxon>
        <taxon>Fungi</taxon>
        <taxon>Dikarya</taxon>
        <taxon>Ascomycota</taxon>
        <taxon>Pezizomycotina</taxon>
        <taxon>Eurotiomycetes</taxon>
        <taxon>Eurotiomycetidae</taxon>
        <taxon>Eurotiales</taxon>
        <taxon>Aspergillaceae</taxon>
        <taxon>Aspergillus</taxon>
        <taxon>Aspergillus subgen. Circumdati</taxon>
    </lineage>
</organism>
<sequence length="107" mass="11765">MAQDSRIRLIKVWVQSAKTHANLPWSSGERLSAPAHAAAVTDAMLEVGFTSRDNPEEPGWTAVVDKQWVLHAAVAVSATAFLRTAYVSLWPFVKSNHDPVSWARGLQ</sequence>
<dbReference type="AlphaFoldDB" id="A0AAJ8BW16"/>
<proteinExistence type="predicted"/>
<dbReference type="KEGG" id="ang:An16g00580"/>
<protein>
    <submittedName>
        <fullName evidence="1">Uncharacterized protein</fullName>
    </submittedName>
</protein>
<evidence type="ECO:0000313" key="1">
    <source>
        <dbReference type="RefSeq" id="XP_059604733.1"/>
    </source>
</evidence>